<keyword evidence="2" id="KW-0067">ATP-binding</keyword>
<keyword evidence="4" id="KW-0378">Hydrolase</keyword>
<organism evidence="4">
    <name type="scientific">Henneguya salminicola</name>
    <name type="common">Myxosporean</name>
    <dbReference type="NCBI Taxonomy" id="69463"/>
    <lineage>
        <taxon>Eukaryota</taxon>
        <taxon>Metazoa</taxon>
        <taxon>Cnidaria</taxon>
        <taxon>Myxozoa</taxon>
        <taxon>Myxosporea</taxon>
        <taxon>Bivalvulida</taxon>
        <taxon>Platysporina</taxon>
        <taxon>Myxobolidae</taxon>
        <taxon>Henneguya</taxon>
    </lineage>
</organism>
<reference evidence="4" key="1">
    <citation type="submission" date="2018-11" db="EMBL/GenBank/DDBJ databases">
        <title>Henneguya salminicola genome and transcriptome.</title>
        <authorList>
            <person name="Yahalomi D."/>
            <person name="Atkinson S.D."/>
            <person name="Neuhof M."/>
            <person name="Chang E.S."/>
            <person name="Philippe H."/>
            <person name="Cartwright P."/>
            <person name="Bartholomew J.L."/>
            <person name="Huchon D."/>
        </authorList>
    </citation>
    <scope>NUCLEOTIDE SEQUENCE</scope>
    <source>
        <strain evidence="4">Hz1</strain>
        <tissue evidence="4">Whole</tissue>
    </source>
</reference>
<dbReference type="PROSITE" id="PS51206">
    <property type="entry name" value="SF3_HELICASE_1"/>
    <property type="match status" value="1"/>
</dbReference>
<feature type="domain" description="SF3 helicase" evidence="3">
    <location>
        <begin position="1"/>
        <end position="157"/>
    </location>
</feature>
<dbReference type="AlphaFoldDB" id="A0A6G3MHF4"/>
<dbReference type="Gene3D" id="3.40.50.300">
    <property type="entry name" value="P-loop containing nucleotide triphosphate hydrolases"/>
    <property type="match status" value="1"/>
</dbReference>
<accession>A0A6G3MHF4</accession>
<dbReference type="GO" id="GO:0004386">
    <property type="term" value="F:helicase activity"/>
    <property type="evidence" value="ECO:0007669"/>
    <property type="project" value="UniProtKB-KW"/>
</dbReference>
<evidence type="ECO:0000259" key="3">
    <source>
        <dbReference type="PROSITE" id="PS51206"/>
    </source>
</evidence>
<evidence type="ECO:0000256" key="2">
    <source>
        <dbReference type="ARBA" id="ARBA00022840"/>
    </source>
</evidence>
<sequence length="157" mass="17569">MQIFPDNSVMELILNVLTAAIFPIQPPRHIYYCFGSGSNGKSIFFSLLSSTFEYMFGGLTSKFLTSTGERANSPSPMLLSLKNKRVIVNPETCDTPYCSSLLKRICSGGDWVNARQLYSAEIKSFVVMGRLFLSGNTLPKFDTYDQALRDRLVIVPF</sequence>
<keyword evidence="4" id="KW-0347">Helicase</keyword>
<proteinExistence type="predicted"/>
<name>A0A6G3MHF4_HENSL</name>
<protein>
    <submittedName>
        <fullName evidence="4">Putative helicase L207/L206 (Trinotate prediction)</fullName>
    </submittedName>
</protein>
<evidence type="ECO:0000256" key="1">
    <source>
        <dbReference type="ARBA" id="ARBA00022741"/>
    </source>
</evidence>
<dbReference type="GO" id="GO:0005524">
    <property type="term" value="F:ATP binding"/>
    <property type="evidence" value="ECO:0007669"/>
    <property type="project" value="UniProtKB-KW"/>
</dbReference>
<dbReference type="InterPro" id="IPR014015">
    <property type="entry name" value="Helicase_SF3_DNA-vir"/>
</dbReference>
<evidence type="ECO:0000313" key="4">
    <source>
        <dbReference type="EMBL" id="NDJ93465.1"/>
    </source>
</evidence>
<keyword evidence="1" id="KW-0547">Nucleotide-binding</keyword>
<dbReference type="InterPro" id="IPR027417">
    <property type="entry name" value="P-loop_NTPase"/>
</dbReference>
<dbReference type="EMBL" id="GHBP01003707">
    <property type="protein sequence ID" value="NDJ93465.1"/>
    <property type="molecule type" value="Transcribed_RNA"/>
</dbReference>